<evidence type="ECO:0000313" key="3">
    <source>
        <dbReference type="EMBL" id="KAF4468414.1"/>
    </source>
</evidence>
<feature type="region of interest" description="Disordered" evidence="1">
    <location>
        <begin position="24"/>
        <end position="90"/>
    </location>
</feature>
<keyword evidence="4" id="KW-1185">Reference proteome</keyword>
<evidence type="ECO:0000256" key="2">
    <source>
        <dbReference type="SAM" id="SignalP"/>
    </source>
</evidence>
<accession>A0A8H4LJ46</accession>
<organism evidence="3 4">
    <name type="scientific">Fusarium albosuccineum</name>
    <dbReference type="NCBI Taxonomy" id="1237068"/>
    <lineage>
        <taxon>Eukaryota</taxon>
        <taxon>Fungi</taxon>
        <taxon>Dikarya</taxon>
        <taxon>Ascomycota</taxon>
        <taxon>Pezizomycotina</taxon>
        <taxon>Sordariomycetes</taxon>
        <taxon>Hypocreomycetidae</taxon>
        <taxon>Hypocreales</taxon>
        <taxon>Nectriaceae</taxon>
        <taxon>Fusarium</taxon>
        <taxon>Fusarium decemcellulare species complex</taxon>
    </lineage>
</organism>
<comment type="caution">
    <text evidence="3">The sequence shown here is derived from an EMBL/GenBank/DDBJ whole genome shotgun (WGS) entry which is preliminary data.</text>
</comment>
<evidence type="ECO:0000313" key="4">
    <source>
        <dbReference type="Proteomes" id="UP000554235"/>
    </source>
</evidence>
<dbReference type="Gene3D" id="2.60.120.260">
    <property type="entry name" value="Galactose-binding domain-like"/>
    <property type="match status" value="1"/>
</dbReference>
<feature type="chain" id="PRO_5034503352" evidence="2">
    <location>
        <begin position="22"/>
        <end position="257"/>
    </location>
</feature>
<gene>
    <name evidence="3" type="ORF">FALBO_4706</name>
</gene>
<name>A0A8H4LJ46_9HYPO</name>
<reference evidence="3 4" key="1">
    <citation type="submission" date="2020-01" db="EMBL/GenBank/DDBJ databases">
        <title>Identification and distribution of gene clusters putatively required for synthesis of sphingolipid metabolism inhibitors in phylogenetically diverse species of the filamentous fungus Fusarium.</title>
        <authorList>
            <person name="Kim H.-S."/>
            <person name="Busman M."/>
            <person name="Brown D.W."/>
            <person name="Divon H."/>
            <person name="Uhlig S."/>
            <person name="Proctor R.H."/>
        </authorList>
    </citation>
    <scope>NUCLEOTIDE SEQUENCE [LARGE SCALE GENOMIC DNA]</scope>
    <source>
        <strain evidence="3 4">NRRL 20459</strain>
    </source>
</reference>
<protein>
    <submittedName>
        <fullName evidence="3">Uncharacterized protein</fullName>
    </submittedName>
</protein>
<dbReference type="Proteomes" id="UP000554235">
    <property type="component" value="Unassembled WGS sequence"/>
</dbReference>
<proteinExistence type="predicted"/>
<dbReference type="AlphaFoldDB" id="A0A8H4LJ46"/>
<sequence length="257" mass="27596">MVSPNFFAALAVLTFLTGSSASRCRPSSSATSLETTSDSATSASTYASSSTETESLAISTTTDITTTPESLSTSATTSYDSTSTTTTANEPEVTNLVVNGDFEGAPPTIDPWKVLYNQAVITLENDPTYAWQSQQPLRVSFTQDNSVDFVYQDIDGSLLEPDKLYLFTSGVRFHQALDPNGNGPGCHSAKAYCFYGGTNGVGTADQVFAQDAIDSYKVVDASCQFTQDQLDQGVRVALVFVCQDSYGWIDKARFVKE</sequence>
<evidence type="ECO:0000256" key="1">
    <source>
        <dbReference type="SAM" id="MobiDB-lite"/>
    </source>
</evidence>
<feature type="compositionally biased region" description="Low complexity" evidence="1">
    <location>
        <begin position="24"/>
        <end position="87"/>
    </location>
</feature>
<dbReference type="EMBL" id="JAADYS010000618">
    <property type="protein sequence ID" value="KAF4468414.1"/>
    <property type="molecule type" value="Genomic_DNA"/>
</dbReference>
<keyword evidence="2" id="KW-0732">Signal</keyword>
<feature type="signal peptide" evidence="2">
    <location>
        <begin position="1"/>
        <end position="21"/>
    </location>
</feature>
<dbReference type="OrthoDB" id="5076540at2759"/>